<dbReference type="EMBL" id="VLKM01000002">
    <property type="protein sequence ID" value="TWH97143.1"/>
    <property type="molecule type" value="Genomic_DNA"/>
</dbReference>
<gene>
    <name evidence="2" type="ORF">IP97_00569</name>
</gene>
<comment type="caution">
    <text evidence="2">The sequence shown here is derived from an EMBL/GenBank/DDBJ whole genome shotgun (WGS) entry which is preliminary data.</text>
</comment>
<name>A0A562KPJ5_9FLAO</name>
<dbReference type="Pfam" id="PF14289">
    <property type="entry name" value="DUF4369"/>
    <property type="match status" value="1"/>
</dbReference>
<feature type="domain" description="DUF4369" evidence="1">
    <location>
        <begin position="29"/>
        <end position="127"/>
    </location>
</feature>
<organism evidence="2 3">
    <name type="scientific">Flavobacterium cheniae</name>
    <dbReference type="NCBI Taxonomy" id="295428"/>
    <lineage>
        <taxon>Bacteria</taxon>
        <taxon>Pseudomonadati</taxon>
        <taxon>Bacteroidota</taxon>
        <taxon>Flavobacteriia</taxon>
        <taxon>Flavobacteriales</taxon>
        <taxon>Flavobacteriaceae</taxon>
        <taxon>Flavobacterium</taxon>
    </lineage>
</organism>
<keyword evidence="3" id="KW-1185">Reference proteome</keyword>
<dbReference type="OrthoDB" id="1143206at2"/>
<accession>A0A562KPJ5</accession>
<dbReference type="InterPro" id="IPR025380">
    <property type="entry name" value="DUF4369"/>
</dbReference>
<evidence type="ECO:0000259" key="1">
    <source>
        <dbReference type="Pfam" id="PF14289"/>
    </source>
</evidence>
<evidence type="ECO:0000313" key="2">
    <source>
        <dbReference type="EMBL" id="TWH97143.1"/>
    </source>
</evidence>
<dbReference type="RefSeq" id="WP_133609783.1">
    <property type="nucleotide sequence ID" value="NZ_SNZC01000003.1"/>
</dbReference>
<protein>
    <submittedName>
        <fullName evidence="2">Uncharacterized protein DUF4369</fullName>
    </submittedName>
</protein>
<evidence type="ECO:0000313" key="3">
    <source>
        <dbReference type="Proteomes" id="UP000315312"/>
    </source>
</evidence>
<dbReference type="Proteomes" id="UP000315312">
    <property type="component" value="Unassembled WGS sequence"/>
</dbReference>
<proteinExistence type="predicted"/>
<reference evidence="2 3" key="1">
    <citation type="journal article" date="2015" name="Stand. Genomic Sci.">
        <title>Genomic Encyclopedia of Bacterial and Archaeal Type Strains, Phase III: the genomes of soil and plant-associated and newly described type strains.</title>
        <authorList>
            <person name="Whitman W.B."/>
            <person name="Woyke T."/>
            <person name="Klenk H.P."/>
            <person name="Zhou Y."/>
            <person name="Lilburn T.G."/>
            <person name="Beck B.J."/>
            <person name="De Vos P."/>
            <person name="Vandamme P."/>
            <person name="Eisen J.A."/>
            <person name="Garrity G."/>
            <person name="Hugenholtz P."/>
            <person name="Kyrpides N.C."/>
        </authorList>
    </citation>
    <scope>NUCLEOTIDE SEQUENCE [LARGE SCALE GENOMIC DNA]</scope>
    <source>
        <strain evidence="2 3">CGMCC 1.6844</strain>
    </source>
</reference>
<dbReference type="PROSITE" id="PS51257">
    <property type="entry name" value="PROKAR_LIPOPROTEIN"/>
    <property type="match status" value="1"/>
</dbReference>
<dbReference type="AlphaFoldDB" id="A0A562KPJ5"/>
<sequence>MKKIFLVAIAVFTLIACDKKEVDADANIHITGDVKGLSQGKLYLQKIQDSALVILDSIIVNGDSKFESHIKLDSPEMLYLFLDRGQTNSIDNSLPFFAEPGNIKIETTLKHFFADAKISGSKNHDLWKKFDSINSKFRDQNLALMEKRLKNELKPNATTTDSIEKAYKSLLTRKYRYTAHFAATNGNKEIAPYLALSEIADINTTYLDTIQKSLTPEVAKSKYGKMLNEHIKERKTLEVQK</sequence>